<reference evidence="1" key="1">
    <citation type="submission" date="2021-01" db="EMBL/GenBank/DDBJ databases">
        <authorList>
            <person name="Kaushik A."/>
        </authorList>
    </citation>
    <scope>NUCLEOTIDE SEQUENCE</scope>
    <source>
        <strain evidence="1">AG1-1A</strain>
    </source>
</reference>
<dbReference type="EMBL" id="CAJMWR010004341">
    <property type="protein sequence ID" value="CAE6496449.1"/>
    <property type="molecule type" value="Genomic_DNA"/>
</dbReference>
<sequence>MEHLAPISPFHTTCLKVIENFASKLRTVPVQAELVRRLPNSWALHSRIQPRNCPLESPSSPFPGQLVIEERRPSTTKDKAAEATFTDIGYIYSSPNAVHGYYDGHSRIRHGIPRVTIGYLVKYGQNTLSAHSINIGPRANIYDAQVTICLSRSILVAENVGASITRLFHDNQSAVQTIVDLRRHAARLSSARSSASATRPVPAKCGEPCGCEAAKVDWGRPNQFL</sequence>
<gene>
    <name evidence="1" type="ORF">RDB_LOCUS154259</name>
</gene>
<evidence type="ECO:0000313" key="1">
    <source>
        <dbReference type="EMBL" id="CAE6496449.1"/>
    </source>
</evidence>
<evidence type="ECO:0000313" key="2">
    <source>
        <dbReference type="Proteomes" id="UP000663840"/>
    </source>
</evidence>
<name>A0A8H3CRV8_9AGAM</name>
<comment type="caution">
    <text evidence="1">The sequence shown here is derived from an EMBL/GenBank/DDBJ whole genome shotgun (WGS) entry which is preliminary data.</text>
</comment>
<evidence type="ECO:0008006" key="3">
    <source>
        <dbReference type="Google" id="ProtNLM"/>
    </source>
</evidence>
<dbReference type="AlphaFoldDB" id="A0A8H3CRV8"/>
<protein>
    <recommendedName>
        <fullName evidence="3">RNase H type-1 domain-containing protein</fullName>
    </recommendedName>
</protein>
<organism evidence="1 2">
    <name type="scientific">Rhizoctonia solani</name>
    <dbReference type="NCBI Taxonomy" id="456999"/>
    <lineage>
        <taxon>Eukaryota</taxon>
        <taxon>Fungi</taxon>
        <taxon>Dikarya</taxon>
        <taxon>Basidiomycota</taxon>
        <taxon>Agaricomycotina</taxon>
        <taxon>Agaricomycetes</taxon>
        <taxon>Cantharellales</taxon>
        <taxon>Ceratobasidiaceae</taxon>
        <taxon>Rhizoctonia</taxon>
    </lineage>
</organism>
<proteinExistence type="predicted"/>
<dbReference type="Proteomes" id="UP000663840">
    <property type="component" value="Unassembled WGS sequence"/>
</dbReference>
<accession>A0A8H3CRV8</accession>